<evidence type="ECO:0000313" key="5">
    <source>
        <dbReference type="Proteomes" id="UP000581135"/>
    </source>
</evidence>
<protein>
    <submittedName>
        <fullName evidence="4">NAD(P)-dependent dehydrogenase (Short-subunit alcohol dehydrogenase family)</fullName>
    </submittedName>
</protein>
<organism evidence="4 5">
    <name type="scientific">Limibacillus halophilus</name>
    <dbReference type="NCBI Taxonomy" id="1579333"/>
    <lineage>
        <taxon>Bacteria</taxon>
        <taxon>Pseudomonadati</taxon>
        <taxon>Pseudomonadota</taxon>
        <taxon>Alphaproteobacteria</taxon>
        <taxon>Rhodospirillales</taxon>
        <taxon>Rhodovibrionaceae</taxon>
        <taxon>Limibacillus</taxon>
    </lineage>
</organism>
<feature type="domain" description="Ketoreductase" evidence="3">
    <location>
        <begin position="11"/>
        <end position="191"/>
    </location>
</feature>
<proteinExistence type="inferred from homology"/>
<dbReference type="Pfam" id="PF13561">
    <property type="entry name" value="adh_short_C2"/>
    <property type="match status" value="1"/>
</dbReference>
<dbReference type="PANTHER" id="PTHR42760">
    <property type="entry name" value="SHORT-CHAIN DEHYDROGENASES/REDUCTASES FAMILY MEMBER"/>
    <property type="match status" value="1"/>
</dbReference>
<dbReference type="SUPFAM" id="SSF51735">
    <property type="entry name" value="NAD(P)-binding Rossmann-fold domains"/>
    <property type="match status" value="1"/>
</dbReference>
<sequence length="255" mass="26913">MINPLWNLQGRVALVTGASRGLGTYFAEVLAKAGAKVVLGARDVERLSDLAERIEAEGGRALPVSMDVADPESVKRAIELAQTELGPLRIVINNAGVVADGLALDASIDDWDRVINTNLRGAWLTAQASAQAMRDHGEGGSIVNIASILGLQGSQQVASYCASKGGLINLTRALAAEWARYGIRVNALAPGYIKTDINQDFLDSKAGEHLRKAIPQKRFGRFQDLEGPLLLLASDAGAYMTGAVLVVDGGHSSTL</sequence>
<name>A0A839SUD6_9PROT</name>
<evidence type="ECO:0000259" key="3">
    <source>
        <dbReference type="SMART" id="SM00822"/>
    </source>
</evidence>
<dbReference type="GO" id="GO:0048038">
    <property type="term" value="F:quinone binding"/>
    <property type="evidence" value="ECO:0007669"/>
    <property type="project" value="TreeGrafter"/>
</dbReference>
<keyword evidence="2" id="KW-0560">Oxidoreductase</keyword>
<dbReference type="PROSITE" id="PS00061">
    <property type="entry name" value="ADH_SHORT"/>
    <property type="match status" value="1"/>
</dbReference>
<dbReference type="FunFam" id="3.40.50.720:FF:000084">
    <property type="entry name" value="Short-chain dehydrogenase reductase"/>
    <property type="match status" value="1"/>
</dbReference>
<evidence type="ECO:0000256" key="2">
    <source>
        <dbReference type="ARBA" id="ARBA00023002"/>
    </source>
</evidence>
<comment type="similarity">
    <text evidence="1">Belongs to the short-chain dehydrogenases/reductases (SDR) family.</text>
</comment>
<dbReference type="InterPro" id="IPR036291">
    <property type="entry name" value="NAD(P)-bd_dom_sf"/>
</dbReference>
<gene>
    <name evidence="4" type="ORF">FHR98_001906</name>
</gene>
<dbReference type="PRINTS" id="PR00081">
    <property type="entry name" value="GDHRDH"/>
</dbReference>
<dbReference type="PRINTS" id="PR00080">
    <property type="entry name" value="SDRFAMILY"/>
</dbReference>
<reference evidence="4 5" key="1">
    <citation type="submission" date="2020-08" db="EMBL/GenBank/DDBJ databases">
        <title>Genomic Encyclopedia of Type Strains, Phase III (KMG-III): the genomes of soil and plant-associated and newly described type strains.</title>
        <authorList>
            <person name="Whitman W."/>
        </authorList>
    </citation>
    <scope>NUCLEOTIDE SEQUENCE [LARGE SCALE GENOMIC DNA]</scope>
    <source>
        <strain evidence="4 5">CECT 8803</strain>
    </source>
</reference>
<accession>A0A839SUD6</accession>
<dbReference type="RefSeq" id="WP_183416428.1">
    <property type="nucleotide sequence ID" value="NZ_JACHXA010000004.1"/>
</dbReference>
<dbReference type="InterPro" id="IPR057326">
    <property type="entry name" value="KR_dom"/>
</dbReference>
<dbReference type="GO" id="GO:0006633">
    <property type="term" value="P:fatty acid biosynthetic process"/>
    <property type="evidence" value="ECO:0007669"/>
    <property type="project" value="TreeGrafter"/>
</dbReference>
<dbReference type="InterPro" id="IPR020904">
    <property type="entry name" value="Sc_DH/Rdtase_CS"/>
</dbReference>
<dbReference type="Gene3D" id="3.40.50.720">
    <property type="entry name" value="NAD(P)-binding Rossmann-like Domain"/>
    <property type="match status" value="1"/>
</dbReference>
<dbReference type="EMBL" id="JACHXA010000004">
    <property type="protein sequence ID" value="MBB3065619.1"/>
    <property type="molecule type" value="Genomic_DNA"/>
</dbReference>
<evidence type="ECO:0000313" key="4">
    <source>
        <dbReference type="EMBL" id="MBB3065619.1"/>
    </source>
</evidence>
<dbReference type="AlphaFoldDB" id="A0A839SUD6"/>
<dbReference type="InterPro" id="IPR002347">
    <property type="entry name" value="SDR_fam"/>
</dbReference>
<comment type="caution">
    <text evidence="4">The sequence shown here is derived from an EMBL/GenBank/DDBJ whole genome shotgun (WGS) entry which is preliminary data.</text>
</comment>
<dbReference type="PANTHER" id="PTHR42760:SF133">
    <property type="entry name" value="3-OXOACYL-[ACYL-CARRIER-PROTEIN] REDUCTASE"/>
    <property type="match status" value="1"/>
</dbReference>
<dbReference type="Proteomes" id="UP000581135">
    <property type="component" value="Unassembled WGS sequence"/>
</dbReference>
<dbReference type="GO" id="GO:0016616">
    <property type="term" value="F:oxidoreductase activity, acting on the CH-OH group of donors, NAD or NADP as acceptor"/>
    <property type="evidence" value="ECO:0007669"/>
    <property type="project" value="TreeGrafter"/>
</dbReference>
<dbReference type="SMART" id="SM00822">
    <property type="entry name" value="PKS_KR"/>
    <property type="match status" value="1"/>
</dbReference>
<evidence type="ECO:0000256" key="1">
    <source>
        <dbReference type="ARBA" id="ARBA00006484"/>
    </source>
</evidence>
<keyword evidence="5" id="KW-1185">Reference proteome</keyword>
<dbReference type="NCBIfam" id="NF005559">
    <property type="entry name" value="PRK07231.1"/>
    <property type="match status" value="1"/>
</dbReference>